<feature type="compositionally biased region" description="Low complexity" evidence="2">
    <location>
        <begin position="187"/>
        <end position="203"/>
    </location>
</feature>
<evidence type="ECO:0000313" key="3">
    <source>
        <dbReference type="EMBL" id="KAF2752098.1"/>
    </source>
</evidence>
<feature type="coiled-coil region" evidence="1">
    <location>
        <begin position="563"/>
        <end position="590"/>
    </location>
</feature>
<evidence type="ECO:0000256" key="1">
    <source>
        <dbReference type="SAM" id="Coils"/>
    </source>
</evidence>
<organism evidence="3 4">
    <name type="scientific">Sporormia fimetaria CBS 119925</name>
    <dbReference type="NCBI Taxonomy" id="1340428"/>
    <lineage>
        <taxon>Eukaryota</taxon>
        <taxon>Fungi</taxon>
        <taxon>Dikarya</taxon>
        <taxon>Ascomycota</taxon>
        <taxon>Pezizomycotina</taxon>
        <taxon>Dothideomycetes</taxon>
        <taxon>Pleosporomycetidae</taxon>
        <taxon>Pleosporales</taxon>
        <taxon>Sporormiaceae</taxon>
        <taxon>Sporormia</taxon>
    </lineage>
</organism>
<evidence type="ECO:0008006" key="5">
    <source>
        <dbReference type="Google" id="ProtNLM"/>
    </source>
</evidence>
<reference evidence="3" key="1">
    <citation type="journal article" date="2020" name="Stud. Mycol.">
        <title>101 Dothideomycetes genomes: a test case for predicting lifestyles and emergence of pathogens.</title>
        <authorList>
            <person name="Haridas S."/>
            <person name="Albert R."/>
            <person name="Binder M."/>
            <person name="Bloem J."/>
            <person name="Labutti K."/>
            <person name="Salamov A."/>
            <person name="Andreopoulos B."/>
            <person name="Baker S."/>
            <person name="Barry K."/>
            <person name="Bills G."/>
            <person name="Bluhm B."/>
            <person name="Cannon C."/>
            <person name="Castanera R."/>
            <person name="Culley D."/>
            <person name="Daum C."/>
            <person name="Ezra D."/>
            <person name="Gonzalez J."/>
            <person name="Henrissat B."/>
            <person name="Kuo A."/>
            <person name="Liang C."/>
            <person name="Lipzen A."/>
            <person name="Lutzoni F."/>
            <person name="Magnuson J."/>
            <person name="Mondo S."/>
            <person name="Nolan M."/>
            <person name="Ohm R."/>
            <person name="Pangilinan J."/>
            <person name="Park H.-J."/>
            <person name="Ramirez L."/>
            <person name="Alfaro M."/>
            <person name="Sun H."/>
            <person name="Tritt A."/>
            <person name="Yoshinaga Y."/>
            <person name="Zwiers L.-H."/>
            <person name="Turgeon B."/>
            <person name="Goodwin S."/>
            <person name="Spatafora J."/>
            <person name="Crous P."/>
            <person name="Grigoriev I."/>
        </authorList>
    </citation>
    <scope>NUCLEOTIDE SEQUENCE</scope>
    <source>
        <strain evidence="3">CBS 119925</strain>
    </source>
</reference>
<sequence>MAPVDRAEHRQQRMRGAGTANVQTNFGFSFGALARPAKQASLPPRPTPRRTPVRTTPAHAAGSISRSRSASVQRSTGKRQKKSPATSLVTPALGKRKRASGSKLDTSAKPGEDSEDELSPDRDPGRAVGRAPSVAASKRASTPMAPILEDEDDVDELSMLDANAAVATVSVNRQSLTRSTASKSPALSLRTRTPAPRRSSPTLLTVNTPTPGPPRLQQAQLDEGAQDKEADELGSATVAALRTPGVTQLQNGGASDEDEIDELSPDHRNEGASKQVRPSPSKPTERSENTRIHTQDPETIPEVEAELPVVEKPKRGRSRKVVEDDGEELPVVDKAKRRRPRRVVEDEEDEASVVQTAKRGKPRRIFADGQDSEALAAMSIPRGRPKKTLESSDSPGERDGQELPEEPQTSHTQSIPSNKQREGHRDPIVEEEDHGEESDQDRQTRSVSRGFHTKRRPGRPSMRSREPETGEPPKKRRKRGPTQSIKVMRIPGFENRGFTVVDTVRDTVMQFCDMRIQQFADKIGKVKDAVEGKRLRQDMRTTILYRDHVEDGLLDLQAENDTCNAYLHDLRKLRLQNQKLQDEYFKNQNKREEIAIRDADVTETFLRDKKKMESENELSAALYDIQAAVENGRQRARQDGREDEGPEIPIKMLLEDTAANFGCLDGLLARVRGLNQALGMATGILEGQA</sequence>
<keyword evidence="4" id="KW-1185">Reference proteome</keyword>
<keyword evidence="1" id="KW-0175">Coiled coil</keyword>
<feature type="compositionally biased region" description="Low complexity" evidence="2">
    <location>
        <begin position="53"/>
        <end position="75"/>
    </location>
</feature>
<feature type="compositionally biased region" description="Basic and acidic residues" evidence="2">
    <location>
        <begin position="387"/>
        <end position="401"/>
    </location>
</feature>
<feature type="compositionally biased region" description="Basic and acidic residues" evidence="2">
    <location>
        <begin position="1"/>
        <end position="11"/>
    </location>
</feature>
<evidence type="ECO:0000313" key="4">
    <source>
        <dbReference type="Proteomes" id="UP000799440"/>
    </source>
</evidence>
<feature type="region of interest" description="Disordered" evidence="2">
    <location>
        <begin position="171"/>
        <end position="485"/>
    </location>
</feature>
<proteinExistence type="predicted"/>
<dbReference type="EMBL" id="MU006561">
    <property type="protein sequence ID" value="KAF2752098.1"/>
    <property type="molecule type" value="Genomic_DNA"/>
</dbReference>
<dbReference type="OrthoDB" id="5377952at2759"/>
<feature type="compositionally biased region" description="Polar residues" evidence="2">
    <location>
        <begin position="407"/>
        <end position="418"/>
    </location>
</feature>
<evidence type="ECO:0000256" key="2">
    <source>
        <dbReference type="SAM" id="MobiDB-lite"/>
    </source>
</evidence>
<feature type="compositionally biased region" description="Basic and acidic residues" evidence="2">
    <location>
        <begin position="463"/>
        <end position="473"/>
    </location>
</feature>
<feature type="compositionally biased region" description="Polar residues" evidence="2">
    <location>
        <begin position="171"/>
        <end position="185"/>
    </location>
</feature>
<dbReference type="Proteomes" id="UP000799440">
    <property type="component" value="Unassembled WGS sequence"/>
</dbReference>
<feature type="compositionally biased region" description="Basic and acidic residues" evidence="2">
    <location>
        <begin position="419"/>
        <end position="428"/>
    </location>
</feature>
<feature type="region of interest" description="Disordered" evidence="2">
    <location>
        <begin position="1"/>
        <end position="152"/>
    </location>
</feature>
<gene>
    <name evidence="3" type="ORF">M011DRAFT_482854</name>
</gene>
<feature type="compositionally biased region" description="Basic and acidic residues" evidence="2">
    <location>
        <begin position="283"/>
        <end position="296"/>
    </location>
</feature>
<dbReference type="AlphaFoldDB" id="A0A6A6VNA9"/>
<accession>A0A6A6VNA9</accession>
<name>A0A6A6VNA9_9PLEO</name>
<feature type="compositionally biased region" description="Acidic residues" evidence="2">
    <location>
        <begin position="429"/>
        <end position="439"/>
    </location>
</feature>
<protein>
    <recommendedName>
        <fullName evidence="5">AT hook domain-containing protein</fullName>
    </recommendedName>
</protein>